<dbReference type="OrthoDB" id="9774491at2"/>
<evidence type="ECO:0000313" key="5">
    <source>
        <dbReference type="Proteomes" id="UP000037393"/>
    </source>
</evidence>
<dbReference type="STRING" id="379893.GCA_001297775_03047"/>
<keyword evidence="3" id="KW-0131">Cell cycle</keyword>
<reference evidence="4 5" key="1">
    <citation type="journal article" date="2015" name="Appl. Environ. Microbiol.">
        <title>The Enterobacterium Trabulsiella odontotermitis Presents Novel Adaptations Related to Its Association with Fungus-Growing Termites.</title>
        <authorList>
            <person name="Sapountzis P."/>
            <person name="Gruntjes T."/>
            <person name="Otani S."/>
            <person name="Estevez J."/>
            <person name="da Costa R.R."/>
            <person name="Plunkett G.3rd."/>
            <person name="Perna N.T."/>
            <person name="Poulsen M."/>
        </authorList>
    </citation>
    <scope>NUCLEOTIDE SEQUENCE [LARGE SCALE GENOMIC DNA]</scope>
    <source>
        <strain evidence="4 5">12</strain>
    </source>
</reference>
<dbReference type="Proteomes" id="UP000037393">
    <property type="component" value="Unassembled WGS sequence"/>
</dbReference>
<accession>A0A0L0GPK1</accession>
<dbReference type="NCBIfam" id="NF040713">
    <property type="entry name" value="ZapE"/>
    <property type="match status" value="1"/>
</dbReference>
<comment type="similarity">
    <text evidence="3">Belongs to the AFG1 ATPase family. ZapE subfamily.</text>
</comment>
<keyword evidence="1 3" id="KW-0547">Nucleotide-binding</keyword>
<dbReference type="RefSeq" id="WP_049848922.1">
    <property type="nucleotide sequence ID" value="NZ_JNGH01000088.1"/>
</dbReference>
<dbReference type="GO" id="GO:0005524">
    <property type="term" value="F:ATP binding"/>
    <property type="evidence" value="ECO:0007669"/>
    <property type="project" value="UniProtKB-UniRule"/>
</dbReference>
<dbReference type="PANTHER" id="PTHR12169:SF6">
    <property type="entry name" value="AFG1-LIKE ATPASE"/>
    <property type="match status" value="1"/>
</dbReference>
<dbReference type="GO" id="GO:0016887">
    <property type="term" value="F:ATP hydrolysis activity"/>
    <property type="evidence" value="ECO:0007669"/>
    <property type="project" value="UniProtKB-UniRule"/>
</dbReference>
<dbReference type="PANTHER" id="PTHR12169">
    <property type="entry name" value="ATPASE N2B"/>
    <property type="match status" value="1"/>
</dbReference>
<keyword evidence="3" id="KW-0378">Hydrolase</keyword>
<dbReference type="HAMAP" id="MF_01919">
    <property type="entry name" value="ZapE"/>
    <property type="match status" value="1"/>
</dbReference>
<dbReference type="GO" id="GO:0005737">
    <property type="term" value="C:cytoplasm"/>
    <property type="evidence" value="ECO:0007669"/>
    <property type="project" value="UniProtKB-SubCell"/>
</dbReference>
<gene>
    <name evidence="3" type="primary">zapE</name>
    <name evidence="4" type="ORF">GM31_17270</name>
</gene>
<comment type="subcellular location">
    <subcellularLocation>
        <location evidence="3">Cytoplasm</location>
    </subcellularLocation>
</comment>
<dbReference type="InterPro" id="IPR005654">
    <property type="entry name" value="ATPase_AFG1-like"/>
</dbReference>
<sequence>MQSITPTSRYLQALSEGSHQPDDVQREAVNRLENIWQELTQRPAVPSSGGGLMARVGKLLGKRETVEITPVRGLYMWGGVGRGKTWLMDLFYQSLPGTRKQRLHFHRFMLRVHEELTQLQGHSDPLEIIADRFKAETDVLCFDEFFVSDITDAMLLGGLMKALFERGITLVTTSNIPPDELYRNGLQRARFLPAIDAIKAHCDVMNVDAGVDYRLRTLTQAHLWLSPLNDETTQQMDKLWLALAGSRREHAPELEINHRPLQTLGVENQTLAVSFTTLCVDARSQHDYIALSRLFHTVLLLDVPVMTPLMESEARRFIALVDEFYERHVKLVVSAAVPLYEIYQGERLKFEFQRCLSRLQEMQSEEYLKREHLAG</sequence>
<proteinExistence type="inferred from homology"/>
<feature type="binding site" evidence="3">
    <location>
        <begin position="78"/>
        <end position="85"/>
    </location>
    <ligand>
        <name>ATP</name>
        <dbReference type="ChEBI" id="CHEBI:30616"/>
    </ligand>
</feature>
<keyword evidence="2 3" id="KW-0067">ATP-binding</keyword>
<name>A0A0L0GPK1_9ENTR</name>
<dbReference type="PATRIC" id="fig|379893.3.peg.596"/>
<evidence type="ECO:0000256" key="2">
    <source>
        <dbReference type="ARBA" id="ARBA00022840"/>
    </source>
</evidence>
<comment type="caution">
    <text evidence="4">The sequence shown here is derived from an EMBL/GenBank/DDBJ whole genome shotgun (WGS) entry which is preliminary data.</text>
</comment>
<keyword evidence="3" id="KW-0132">Cell division</keyword>
<keyword evidence="5" id="KW-1185">Reference proteome</keyword>
<dbReference type="InterPro" id="IPR027417">
    <property type="entry name" value="P-loop_NTPase"/>
</dbReference>
<dbReference type="GO" id="GO:0032153">
    <property type="term" value="C:cell division site"/>
    <property type="evidence" value="ECO:0007669"/>
    <property type="project" value="TreeGrafter"/>
</dbReference>
<dbReference type="Pfam" id="PF03969">
    <property type="entry name" value="AFG1_ATPase"/>
    <property type="match status" value="1"/>
</dbReference>
<dbReference type="AlphaFoldDB" id="A0A0L0GPK1"/>
<dbReference type="Gene3D" id="3.40.50.300">
    <property type="entry name" value="P-loop containing nucleotide triphosphate hydrolases"/>
    <property type="match status" value="1"/>
</dbReference>
<dbReference type="InterPro" id="IPR030870">
    <property type="entry name" value="ZapE"/>
</dbReference>
<evidence type="ECO:0000256" key="1">
    <source>
        <dbReference type="ARBA" id="ARBA00022741"/>
    </source>
</evidence>
<comment type="function">
    <text evidence="3">Reduces the stability of FtsZ polymers in the presence of ATP.</text>
</comment>
<comment type="subunit">
    <text evidence="3">Interacts with FtsZ.</text>
</comment>
<dbReference type="GO" id="GO:0051301">
    <property type="term" value="P:cell division"/>
    <property type="evidence" value="ECO:0007669"/>
    <property type="project" value="UniProtKB-UniRule"/>
</dbReference>
<dbReference type="EMBL" id="JNGI01000037">
    <property type="protein sequence ID" value="KNC93928.1"/>
    <property type="molecule type" value="Genomic_DNA"/>
</dbReference>
<evidence type="ECO:0000313" key="4">
    <source>
        <dbReference type="EMBL" id="KNC93928.1"/>
    </source>
</evidence>
<protein>
    <recommendedName>
        <fullName evidence="3">Cell division protein ZapE</fullName>
    </recommendedName>
    <alternativeName>
        <fullName evidence="3">Z ring-associated protein ZapE</fullName>
    </alternativeName>
</protein>
<evidence type="ECO:0000256" key="3">
    <source>
        <dbReference type="HAMAP-Rule" id="MF_01919"/>
    </source>
</evidence>
<keyword evidence="3" id="KW-0963">Cytoplasm</keyword>
<dbReference type="FunFam" id="3.40.50.300:FF:001019">
    <property type="entry name" value="Cell division protein ZapE"/>
    <property type="match status" value="1"/>
</dbReference>
<dbReference type="SUPFAM" id="SSF52540">
    <property type="entry name" value="P-loop containing nucleoside triphosphate hydrolases"/>
    <property type="match status" value="1"/>
</dbReference>
<organism evidence="4 5">
    <name type="scientific">Trabulsiella odontotermitis</name>
    <dbReference type="NCBI Taxonomy" id="379893"/>
    <lineage>
        <taxon>Bacteria</taxon>
        <taxon>Pseudomonadati</taxon>
        <taxon>Pseudomonadota</taxon>
        <taxon>Gammaproteobacteria</taxon>
        <taxon>Enterobacterales</taxon>
        <taxon>Enterobacteriaceae</taxon>
        <taxon>Trabulsiella</taxon>
    </lineage>
</organism>